<keyword evidence="3 10" id="KW-0132">Cell division</keyword>
<dbReference type="GO" id="GO:0051301">
    <property type="term" value="P:cell division"/>
    <property type="evidence" value="ECO:0007669"/>
    <property type="project" value="UniProtKB-KW"/>
</dbReference>
<comment type="subcellular location">
    <subcellularLocation>
        <location evidence="1">Membrane</location>
    </subcellularLocation>
</comment>
<sequence>MGNALVKTENELILNRRRRKRIRKIFLLFIFLISVLFILLIKLPYFNIKNIKVYGNKNIQDNKIIELSNIYKGNNIFYINLNSSKKNILSDPYIDKVTITRKLPSQININVVERDAVFYININKDFYVINEDGIVLQKRDSVDNMKLVELDGINPSSTKVGNVIKTNDNRKIDAIHNIGDLIKDSKTSFDIKSIDVSNSLDIKAFRSNMCIKLGSADDMQEKLNKALNIIQQEKLNDSRGYIDVRFDGNPAFSVDNK</sequence>
<dbReference type="InterPro" id="IPR034746">
    <property type="entry name" value="POTRA"/>
</dbReference>
<evidence type="ECO:0000313" key="11">
    <source>
        <dbReference type="Proteomes" id="UP001519307"/>
    </source>
</evidence>
<dbReference type="RefSeq" id="WP_209700403.1">
    <property type="nucleotide sequence ID" value="NZ_JAGGLM010000001.1"/>
</dbReference>
<evidence type="ECO:0000256" key="3">
    <source>
        <dbReference type="ARBA" id="ARBA00022618"/>
    </source>
</evidence>
<keyword evidence="4 8" id="KW-0812">Transmembrane</keyword>
<evidence type="ECO:0000256" key="7">
    <source>
        <dbReference type="ARBA" id="ARBA00023306"/>
    </source>
</evidence>
<reference evidence="10 11" key="1">
    <citation type="submission" date="2021-03" db="EMBL/GenBank/DDBJ databases">
        <title>Genomic Encyclopedia of Type Strains, Phase IV (KMG-IV): sequencing the most valuable type-strain genomes for metagenomic binning, comparative biology and taxonomic classification.</title>
        <authorList>
            <person name="Goeker M."/>
        </authorList>
    </citation>
    <scope>NUCLEOTIDE SEQUENCE [LARGE SCALE GENOMIC DNA]</scope>
    <source>
        <strain evidence="10 11">DSM 28783</strain>
    </source>
</reference>
<dbReference type="Pfam" id="PF08478">
    <property type="entry name" value="POTRA_1"/>
    <property type="match status" value="1"/>
</dbReference>
<evidence type="ECO:0000256" key="2">
    <source>
        <dbReference type="ARBA" id="ARBA00022475"/>
    </source>
</evidence>
<feature type="domain" description="POTRA" evidence="9">
    <location>
        <begin position="46"/>
        <end position="114"/>
    </location>
</feature>
<name>A0ABS4KPN3_9CLOT</name>
<evidence type="ECO:0000256" key="4">
    <source>
        <dbReference type="ARBA" id="ARBA00022692"/>
    </source>
</evidence>
<dbReference type="InterPro" id="IPR005548">
    <property type="entry name" value="Cell_div_FtsQ/DivIB_C"/>
</dbReference>
<dbReference type="EMBL" id="JAGGLM010000001">
    <property type="protein sequence ID" value="MBP2031436.1"/>
    <property type="molecule type" value="Genomic_DNA"/>
</dbReference>
<dbReference type="PROSITE" id="PS51779">
    <property type="entry name" value="POTRA"/>
    <property type="match status" value="1"/>
</dbReference>
<keyword evidence="2" id="KW-1003">Cell membrane</keyword>
<organism evidence="10 11">
    <name type="scientific">Clostridium algifaecis</name>
    <dbReference type="NCBI Taxonomy" id="1472040"/>
    <lineage>
        <taxon>Bacteria</taxon>
        <taxon>Bacillati</taxon>
        <taxon>Bacillota</taxon>
        <taxon>Clostridia</taxon>
        <taxon>Eubacteriales</taxon>
        <taxon>Clostridiaceae</taxon>
        <taxon>Clostridium</taxon>
    </lineage>
</organism>
<dbReference type="InterPro" id="IPR013685">
    <property type="entry name" value="POTRA_FtsQ_type"/>
</dbReference>
<feature type="transmembrane region" description="Helical" evidence="8">
    <location>
        <begin position="25"/>
        <end position="46"/>
    </location>
</feature>
<dbReference type="PANTHER" id="PTHR37820:SF1">
    <property type="entry name" value="CELL DIVISION PROTEIN FTSQ"/>
    <property type="match status" value="1"/>
</dbReference>
<protein>
    <submittedName>
        <fullName evidence="10">Cell division protein FtsQ</fullName>
    </submittedName>
</protein>
<keyword evidence="7" id="KW-0131">Cell cycle</keyword>
<dbReference type="Gene3D" id="3.10.20.310">
    <property type="entry name" value="membrane protein fhac"/>
    <property type="match status" value="1"/>
</dbReference>
<evidence type="ECO:0000313" key="10">
    <source>
        <dbReference type="EMBL" id="MBP2031436.1"/>
    </source>
</evidence>
<evidence type="ECO:0000256" key="1">
    <source>
        <dbReference type="ARBA" id="ARBA00004370"/>
    </source>
</evidence>
<keyword evidence="11" id="KW-1185">Reference proteome</keyword>
<keyword evidence="5 8" id="KW-1133">Transmembrane helix</keyword>
<comment type="caution">
    <text evidence="10">The sequence shown here is derived from an EMBL/GenBank/DDBJ whole genome shotgun (WGS) entry which is preliminary data.</text>
</comment>
<dbReference type="Pfam" id="PF03799">
    <property type="entry name" value="FtsQ_DivIB_C"/>
    <property type="match status" value="1"/>
</dbReference>
<evidence type="ECO:0000259" key="9">
    <source>
        <dbReference type="PROSITE" id="PS51779"/>
    </source>
</evidence>
<evidence type="ECO:0000256" key="8">
    <source>
        <dbReference type="SAM" id="Phobius"/>
    </source>
</evidence>
<accession>A0ABS4KPN3</accession>
<dbReference type="Proteomes" id="UP001519307">
    <property type="component" value="Unassembled WGS sequence"/>
</dbReference>
<evidence type="ECO:0000256" key="6">
    <source>
        <dbReference type="ARBA" id="ARBA00023136"/>
    </source>
</evidence>
<dbReference type="PANTHER" id="PTHR37820">
    <property type="entry name" value="CELL DIVISION PROTEIN DIVIB"/>
    <property type="match status" value="1"/>
</dbReference>
<keyword evidence="6 8" id="KW-0472">Membrane</keyword>
<dbReference type="InterPro" id="IPR050487">
    <property type="entry name" value="FtsQ_DivIB"/>
</dbReference>
<gene>
    <name evidence="10" type="ORF">J2Z42_000101</name>
</gene>
<proteinExistence type="predicted"/>
<evidence type="ECO:0000256" key="5">
    <source>
        <dbReference type="ARBA" id="ARBA00022989"/>
    </source>
</evidence>